<sequence length="54" mass="6126">MESGSMLEYTQKFNLPDKVRQLSDSIVLSSNIVIITPAAEQQLRALACITFKYY</sequence>
<reference evidence="1" key="2">
    <citation type="journal article" date="2017" name="J. Med. Entomol.">
        <title>Transcriptome Analysis of the Triatoma infestans (Hemiptera: Reduviidae) Integument.</title>
        <authorList>
            <person name="Calderon-Fernandez G.M."/>
            <person name="Moriconi D.E."/>
            <person name="Dulbecco A.B."/>
            <person name="Juarez M.P."/>
        </authorList>
    </citation>
    <scope>NUCLEOTIDE SEQUENCE</scope>
    <source>
        <strain evidence="1">Int1</strain>
        <tissue evidence="1">Integument</tissue>
    </source>
</reference>
<dbReference type="AlphaFoldDB" id="A0A170VN67"/>
<organism evidence="1">
    <name type="scientific">Triatoma infestans</name>
    <name type="common">Assassin bug</name>
    <dbReference type="NCBI Taxonomy" id="30076"/>
    <lineage>
        <taxon>Eukaryota</taxon>
        <taxon>Metazoa</taxon>
        <taxon>Ecdysozoa</taxon>
        <taxon>Arthropoda</taxon>
        <taxon>Hexapoda</taxon>
        <taxon>Insecta</taxon>
        <taxon>Pterygota</taxon>
        <taxon>Neoptera</taxon>
        <taxon>Paraneoptera</taxon>
        <taxon>Hemiptera</taxon>
        <taxon>Heteroptera</taxon>
        <taxon>Panheteroptera</taxon>
        <taxon>Cimicomorpha</taxon>
        <taxon>Reduviidae</taxon>
        <taxon>Triatominae</taxon>
        <taxon>Triatoma</taxon>
    </lineage>
</organism>
<reference evidence="1" key="1">
    <citation type="submission" date="2016-04" db="EMBL/GenBank/DDBJ databases">
        <authorList>
            <person name="Calderon-Fernandez G.M.Sr."/>
        </authorList>
    </citation>
    <scope>NUCLEOTIDE SEQUENCE</scope>
    <source>
        <strain evidence="1">Int1</strain>
        <tissue evidence="1">Integument</tissue>
    </source>
</reference>
<protein>
    <submittedName>
        <fullName evidence="1">Prominin-like protein</fullName>
    </submittedName>
</protein>
<proteinExistence type="predicted"/>
<evidence type="ECO:0000313" key="1">
    <source>
        <dbReference type="EMBL" id="JAR96809.1"/>
    </source>
</evidence>
<accession>A0A170VN67</accession>
<name>A0A170VN67_TRIIF</name>
<dbReference type="EMBL" id="GEMB01006534">
    <property type="protein sequence ID" value="JAR96809.1"/>
    <property type="molecule type" value="Transcribed_RNA"/>
</dbReference>